<proteinExistence type="predicted"/>
<feature type="chain" id="PRO_5043720043" evidence="2">
    <location>
        <begin position="20"/>
        <end position="145"/>
    </location>
</feature>
<protein>
    <submittedName>
        <fullName evidence="3">Uncharacterized protein</fullName>
    </submittedName>
</protein>
<feature type="region of interest" description="Disordered" evidence="1">
    <location>
        <begin position="121"/>
        <end position="145"/>
    </location>
</feature>
<comment type="caution">
    <text evidence="3">The sequence shown here is derived from an EMBL/GenBank/DDBJ whole genome shotgun (WGS) entry which is preliminary data.</text>
</comment>
<dbReference type="AlphaFoldDB" id="A0AAV6V7V9"/>
<evidence type="ECO:0000313" key="4">
    <source>
        <dbReference type="Proteomes" id="UP000827092"/>
    </source>
</evidence>
<gene>
    <name evidence="3" type="ORF">JTE90_027800</name>
</gene>
<evidence type="ECO:0000313" key="3">
    <source>
        <dbReference type="EMBL" id="KAG8192158.1"/>
    </source>
</evidence>
<evidence type="ECO:0000256" key="1">
    <source>
        <dbReference type="SAM" id="MobiDB-lite"/>
    </source>
</evidence>
<reference evidence="3 4" key="1">
    <citation type="journal article" date="2022" name="Nat. Ecol. Evol.">
        <title>A masculinizing supergene underlies an exaggerated male reproductive morph in a spider.</title>
        <authorList>
            <person name="Hendrickx F."/>
            <person name="De Corte Z."/>
            <person name="Sonet G."/>
            <person name="Van Belleghem S.M."/>
            <person name="Kostlbacher S."/>
            <person name="Vangestel C."/>
        </authorList>
    </citation>
    <scope>NUCLEOTIDE SEQUENCE [LARGE SCALE GENOMIC DNA]</scope>
    <source>
        <strain evidence="3">W744_W776</strain>
    </source>
</reference>
<name>A0AAV6V7V9_9ARAC</name>
<dbReference type="Proteomes" id="UP000827092">
    <property type="component" value="Unassembled WGS sequence"/>
</dbReference>
<keyword evidence="4" id="KW-1185">Reference proteome</keyword>
<accession>A0AAV6V7V9</accession>
<dbReference type="EMBL" id="JAFNEN010000144">
    <property type="protein sequence ID" value="KAG8192158.1"/>
    <property type="molecule type" value="Genomic_DNA"/>
</dbReference>
<keyword evidence="2" id="KW-0732">Signal</keyword>
<feature type="signal peptide" evidence="2">
    <location>
        <begin position="1"/>
        <end position="19"/>
    </location>
</feature>
<organism evidence="3 4">
    <name type="scientific">Oedothorax gibbosus</name>
    <dbReference type="NCBI Taxonomy" id="931172"/>
    <lineage>
        <taxon>Eukaryota</taxon>
        <taxon>Metazoa</taxon>
        <taxon>Ecdysozoa</taxon>
        <taxon>Arthropoda</taxon>
        <taxon>Chelicerata</taxon>
        <taxon>Arachnida</taxon>
        <taxon>Araneae</taxon>
        <taxon>Araneomorphae</taxon>
        <taxon>Entelegynae</taxon>
        <taxon>Araneoidea</taxon>
        <taxon>Linyphiidae</taxon>
        <taxon>Erigoninae</taxon>
        <taxon>Oedothorax</taxon>
    </lineage>
</organism>
<feature type="compositionally biased region" description="Basic and acidic residues" evidence="1">
    <location>
        <begin position="130"/>
        <end position="145"/>
    </location>
</feature>
<evidence type="ECO:0000256" key="2">
    <source>
        <dbReference type="SAM" id="SignalP"/>
    </source>
</evidence>
<sequence length="145" mass="17009">MNSFVVFLLLVGLLSLSIAHEERKRRQDDDVYERNYKCLDKQLCNCGSDGYERFQQCYDKLPEIKEIKTAGIKTTFMKPGTYSNNISMAKTAAERQKKRRKRLKIFGIYVQYYQKVTAQKQSITQEEAENGDKRFARKDYPARKG</sequence>